<evidence type="ECO:0000313" key="4">
    <source>
        <dbReference type="Proteomes" id="UP000221020"/>
    </source>
</evidence>
<dbReference type="Gene3D" id="3.30.200.20">
    <property type="entry name" value="Phosphorylase Kinase, domain 1"/>
    <property type="match status" value="1"/>
</dbReference>
<evidence type="ECO:0000256" key="1">
    <source>
        <dbReference type="ARBA" id="ARBA00038240"/>
    </source>
</evidence>
<sequence>MEIAVERVFTNEILEEAANVFHVKVEETPLGDFENYIFRAEDEKGGSYVLRLTHSSHRSNKQVEAELHFLRYLGENGAKVAGPHDSKSKKLVEEIQVADGTFFYASLFSYAKGESVKDVTSIYWGENLFEAWGKAIGQLHRLTMDYPKTEYRDTWDIDEKAIIGELEDKQVKKIAYALIDKIKTLPIEKETFGLMHGDIHQGNFHYDGKELTIFDFDDATYNYFIHDLAMVIYYSALTTNGTEGEKTLFARNQLKVVRKGYESEHQLAEVWYDSLPLFFRLRDIGLYGTIQKKFKGKEMPKNLLELSEALYERIINQQSIVNI</sequence>
<dbReference type="SUPFAM" id="SSF56112">
    <property type="entry name" value="Protein kinase-like (PK-like)"/>
    <property type="match status" value="1"/>
</dbReference>
<dbReference type="Proteomes" id="UP000221020">
    <property type="component" value="Unassembled WGS sequence"/>
</dbReference>
<dbReference type="Pfam" id="PF01636">
    <property type="entry name" value="APH"/>
    <property type="match status" value="1"/>
</dbReference>
<dbReference type="GO" id="GO:0009088">
    <property type="term" value="P:threonine biosynthetic process"/>
    <property type="evidence" value="ECO:0007669"/>
    <property type="project" value="TreeGrafter"/>
</dbReference>
<reference evidence="3 4" key="1">
    <citation type="submission" date="2017-09" db="EMBL/GenBank/DDBJ databases">
        <title>Large-scale bioinformatics analysis of Bacillus genomes uncovers conserved roles of natural products in bacterial physiology.</title>
        <authorList>
            <consortium name="Agbiome Team Llc"/>
            <person name="Bleich R.M."/>
            <person name="Grubbs K.J."/>
            <person name="Santa Maria K.C."/>
            <person name="Allen S.E."/>
            <person name="Farag S."/>
            <person name="Shank E.A."/>
            <person name="Bowers A."/>
        </authorList>
    </citation>
    <scope>NUCLEOTIDE SEQUENCE [LARGE SCALE GENOMIC DNA]</scope>
    <source>
        <strain evidence="3 4">AFS092012</strain>
    </source>
</reference>
<protein>
    <submittedName>
        <fullName evidence="3">Aminoglycoside phosphotransferase</fullName>
    </submittedName>
</protein>
<dbReference type="PANTHER" id="PTHR21064">
    <property type="entry name" value="AMINOGLYCOSIDE PHOSPHOTRANSFERASE DOMAIN-CONTAINING PROTEIN-RELATED"/>
    <property type="match status" value="1"/>
</dbReference>
<gene>
    <name evidence="3" type="ORF">CON65_13360</name>
</gene>
<dbReference type="PANTHER" id="PTHR21064:SF6">
    <property type="entry name" value="AMINOGLYCOSIDE PHOSPHOTRANSFERASE DOMAIN-CONTAINING PROTEIN"/>
    <property type="match status" value="1"/>
</dbReference>
<comment type="similarity">
    <text evidence="1">Belongs to the pseudomonas-type ThrB family.</text>
</comment>
<evidence type="ECO:0000259" key="2">
    <source>
        <dbReference type="Pfam" id="PF01636"/>
    </source>
</evidence>
<dbReference type="InterPro" id="IPR011009">
    <property type="entry name" value="Kinase-like_dom_sf"/>
</dbReference>
<feature type="domain" description="Aminoglycoside phosphotransferase" evidence="2">
    <location>
        <begin position="31"/>
        <end position="234"/>
    </location>
</feature>
<dbReference type="InterPro" id="IPR050249">
    <property type="entry name" value="Pseudomonas-type_ThrB"/>
</dbReference>
<dbReference type="EMBL" id="NVOR01000043">
    <property type="protein sequence ID" value="PED82198.1"/>
    <property type="molecule type" value="Genomic_DNA"/>
</dbReference>
<dbReference type="RefSeq" id="WP_097894828.1">
    <property type="nucleotide sequence ID" value="NZ_NVOR01000043.1"/>
</dbReference>
<proteinExistence type="inferred from homology"/>
<evidence type="ECO:0000313" key="3">
    <source>
        <dbReference type="EMBL" id="PED82198.1"/>
    </source>
</evidence>
<dbReference type="InterPro" id="IPR002575">
    <property type="entry name" value="Aminoglycoside_PTrfase"/>
</dbReference>
<accession>A0AA91VBQ3</accession>
<name>A0AA91VBQ3_9BACI</name>
<organism evidence="3 4">
    <name type="scientific">Bacillus pseudomycoides</name>
    <dbReference type="NCBI Taxonomy" id="64104"/>
    <lineage>
        <taxon>Bacteria</taxon>
        <taxon>Bacillati</taxon>
        <taxon>Bacillota</taxon>
        <taxon>Bacilli</taxon>
        <taxon>Bacillales</taxon>
        <taxon>Bacillaceae</taxon>
        <taxon>Bacillus</taxon>
        <taxon>Bacillus cereus group</taxon>
    </lineage>
</organism>
<dbReference type="Gene3D" id="3.90.1200.10">
    <property type="match status" value="1"/>
</dbReference>
<comment type="caution">
    <text evidence="3">The sequence shown here is derived from an EMBL/GenBank/DDBJ whole genome shotgun (WGS) entry which is preliminary data.</text>
</comment>
<dbReference type="AlphaFoldDB" id="A0AA91VBQ3"/>
<dbReference type="GO" id="GO:0004413">
    <property type="term" value="F:homoserine kinase activity"/>
    <property type="evidence" value="ECO:0007669"/>
    <property type="project" value="TreeGrafter"/>
</dbReference>